<keyword evidence="2" id="KW-0812">Transmembrane</keyword>
<keyword evidence="2" id="KW-1133">Transmembrane helix</keyword>
<proteinExistence type="predicted"/>
<dbReference type="RefSeq" id="XP_040732358.1">
    <property type="nucleotide sequence ID" value="XM_040876156.1"/>
</dbReference>
<evidence type="ECO:0000256" key="1">
    <source>
        <dbReference type="SAM" id="MobiDB-lite"/>
    </source>
</evidence>
<keyword evidence="4" id="KW-1185">Reference proteome</keyword>
<feature type="transmembrane region" description="Helical" evidence="2">
    <location>
        <begin position="78"/>
        <end position="97"/>
    </location>
</feature>
<feature type="compositionally biased region" description="Acidic residues" evidence="1">
    <location>
        <begin position="188"/>
        <end position="197"/>
    </location>
</feature>
<dbReference type="AlphaFoldDB" id="A0A364KWA5"/>
<dbReference type="EMBL" id="MIKG01000006">
    <property type="protein sequence ID" value="RAO67842.1"/>
    <property type="molecule type" value="Genomic_DNA"/>
</dbReference>
<name>A0A364KWA5_TALAM</name>
<feature type="region of interest" description="Disordered" evidence="1">
    <location>
        <begin position="121"/>
        <end position="141"/>
    </location>
</feature>
<evidence type="ECO:0000313" key="4">
    <source>
        <dbReference type="Proteomes" id="UP000249363"/>
    </source>
</evidence>
<accession>A0A364KWA5</accession>
<gene>
    <name evidence="3" type="ORF">BHQ10_003854</name>
</gene>
<dbReference type="Proteomes" id="UP000249363">
    <property type="component" value="Unassembled WGS sequence"/>
</dbReference>
<protein>
    <submittedName>
        <fullName evidence="3">Uncharacterized protein</fullName>
    </submittedName>
</protein>
<feature type="compositionally biased region" description="Low complexity" evidence="1">
    <location>
        <begin position="121"/>
        <end position="138"/>
    </location>
</feature>
<organism evidence="3 4">
    <name type="scientific">Talaromyces amestolkiae</name>
    <dbReference type="NCBI Taxonomy" id="1196081"/>
    <lineage>
        <taxon>Eukaryota</taxon>
        <taxon>Fungi</taxon>
        <taxon>Dikarya</taxon>
        <taxon>Ascomycota</taxon>
        <taxon>Pezizomycotina</taxon>
        <taxon>Eurotiomycetes</taxon>
        <taxon>Eurotiomycetidae</taxon>
        <taxon>Eurotiales</taxon>
        <taxon>Trichocomaceae</taxon>
        <taxon>Talaromyces</taxon>
        <taxon>Talaromyces sect. Talaromyces</taxon>
    </lineage>
</organism>
<dbReference type="GeneID" id="63793070"/>
<reference evidence="3 4" key="1">
    <citation type="journal article" date="2017" name="Biotechnol. Biofuels">
        <title>Differential beta-glucosidase expression as a function of carbon source availability in Talaromyces amestolkiae: a genomic and proteomic approach.</title>
        <authorList>
            <person name="de Eugenio L.I."/>
            <person name="Mendez-Liter J.A."/>
            <person name="Nieto-Dominguez M."/>
            <person name="Alonso L."/>
            <person name="Gil-Munoz J."/>
            <person name="Barriuso J."/>
            <person name="Prieto A."/>
            <person name="Martinez M.J."/>
        </authorList>
    </citation>
    <scope>NUCLEOTIDE SEQUENCE [LARGE SCALE GENOMIC DNA]</scope>
    <source>
        <strain evidence="3 4">CIB</strain>
    </source>
</reference>
<dbReference type="OrthoDB" id="4227565at2759"/>
<comment type="caution">
    <text evidence="3">The sequence shown here is derived from an EMBL/GenBank/DDBJ whole genome shotgun (WGS) entry which is preliminary data.</text>
</comment>
<sequence length="236" mass="25854">MAPISTLTEPLIRFVRDLSSAFISLSSSKLVTRLDPIPDPATSLSPSLENTIQKRADQILSIPATYAFLDTSPTPGTVVGAVLGVVGGVVILVIVLYQTLGWGDTGESIVVEEEVSEADVVRTGSRRSAVSRSRSNRPPGRRIVEEEIVEVRERPHSRRRSDIIDDDEDDEVVVIEEEATTGTHYSDDVVEVEEEESSVATSPRPPRRSRAGGSYRRVDPLAYGGGDEPYRRPSRR</sequence>
<feature type="region of interest" description="Disordered" evidence="1">
    <location>
        <begin position="178"/>
        <end position="236"/>
    </location>
</feature>
<evidence type="ECO:0000256" key="2">
    <source>
        <dbReference type="SAM" id="Phobius"/>
    </source>
</evidence>
<evidence type="ECO:0000313" key="3">
    <source>
        <dbReference type="EMBL" id="RAO67842.1"/>
    </source>
</evidence>
<keyword evidence="2" id="KW-0472">Membrane</keyword>